<dbReference type="RefSeq" id="WP_007300779.1">
    <property type="nucleotide sequence ID" value="NZ_AJJH01000170.1"/>
</dbReference>
<keyword evidence="1" id="KW-0328">Glycosyltransferase</keyword>
<dbReference type="Pfam" id="PF00534">
    <property type="entry name" value="Glycos_transf_1"/>
    <property type="match status" value="1"/>
</dbReference>
<reference evidence="5 6" key="1">
    <citation type="journal article" date="2012" name="J. Bacteriol.">
        <title>Draft genome sequence of the nitrophenol-degrading actinomycete Rhodococcus imtechensis RKJ300.</title>
        <authorList>
            <person name="Vikram S."/>
            <person name="Kumar S."/>
            <person name="Subramanian S."/>
            <person name="Raghava G.P."/>
        </authorList>
    </citation>
    <scope>NUCLEOTIDE SEQUENCE [LARGE SCALE GENOMIC DNA]</scope>
    <source>
        <strain evidence="5 6">RKJ300</strain>
    </source>
</reference>
<dbReference type="PATRIC" id="fig|1165867.3.peg.6777"/>
<dbReference type="Proteomes" id="UP000006447">
    <property type="component" value="Unassembled WGS sequence"/>
</dbReference>
<accession>I0WAY3</accession>
<dbReference type="PANTHER" id="PTHR46401">
    <property type="entry name" value="GLYCOSYLTRANSFERASE WBBK-RELATED"/>
    <property type="match status" value="1"/>
</dbReference>
<sequence length="373" mass="40752">MSKSVAILGTRGYPSYYGGFETLVRVLAPYLVDQGWDVTVYGHAGSTKVDDPHADPRVRTLVTSGWESKSLSTLSYGLTSTARAARERPDVALIMNVANGYWLPLLKARGIPTALNVDGIEWERAKWGRLAKNTFRGGARMTALLADRLIFDSSAIAGRWSADFNRDGDFIPYGGTTPATLAPVEGLATGPYALMIARFVPENTVAEFFEAAERLSDKWDVVIVGSTGHGGEFDSAARRLADSSPRIHWLGHISDDNKLFALWQHAGVYFHGHSVGGTNPALVQAMACGAPIVARDTVYNREVLGDAGTFVDPDGAAIAKALDQTLSDPQRQTDLRNRAYRRQKANYTWEQVCNSYERSLLDIAREVSPQQSV</sequence>
<gene>
    <name evidence="5" type="ORF">W59_33083</name>
</gene>
<keyword evidence="2 5" id="KW-0808">Transferase</keyword>
<feature type="domain" description="Glycosyltransferase subfamily 4-like N-terminal" evidence="4">
    <location>
        <begin position="18"/>
        <end position="162"/>
    </location>
</feature>
<feature type="domain" description="Glycosyl transferase family 1" evidence="3">
    <location>
        <begin position="189"/>
        <end position="341"/>
    </location>
</feature>
<dbReference type="EMBL" id="AJJH01000170">
    <property type="protein sequence ID" value="EID73549.1"/>
    <property type="molecule type" value="Genomic_DNA"/>
</dbReference>
<dbReference type="Pfam" id="PF13579">
    <property type="entry name" value="Glyco_trans_4_4"/>
    <property type="match status" value="1"/>
</dbReference>
<evidence type="ECO:0000259" key="4">
    <source>
        <dbReference type="Pfam" id="PF13579"/>
    </source>
</evidence>
<proteinExistence type="predicted"/>
<evidence type="ECO:0000256" key="2">
    <source>
        <dbReference type="ARBA" id="ARBA00022679"/>
    </source>
</evidence>
<evidence type="ECO:0000313" key="6">
    <source>
        <dbReference type="Proteomes" id="UP000006447"/>
    </source>
</evidence>
<evidence type="ECO:0000259" key="3">
    <source>
        <dbReference type="Pfam" id="PF00534"/>
    </source>
</evidence>
<comment type="caution">
    <text evidence="5">The sequence shown here is derived from an EMBL/GenBank/DDBJ whole genome shotgun (WGS) entry which is preliminary data.</text>
</comment>
<dbReference type="PANTHER" id="PTHR46401:SF2">
    <property type="entry name" value="GLYCOSYLTRANSFERASE WBBK-RELATED"/>
    <property type="match status" value="1"/>
</dbReference>
<dbReference type="GO" id="GO:0016757">
    <property type="term" value="F:glycosyltransferase activity"/>
    <property type="evidence" value="ECO:0007669"/>
    <property type="project" value="UniProtKB-KW"/>
</dbReference>
<dbReference type="InterPro" id="IPR028098">
    <property type="entry name" value="Glyco_trans_4-like_N"/>
</dbReference>
<evidence type="ECO:0000256" key="1">
    <source>
        <dbReference type="ARBA" id="ARBA00022676"/>
    </source>
</evidence>
<evidence type="ECO:0000313" key="5">
    <source>
        <dbReference type="EMBL" id="EID73549.1"/>
    </source>
</evidence>
<name>I0WAY3_RHOOP</name>
<dbReference type="AlphaFoldDB" id="I0WAY3"/>
<organism evidence="5 6">
    <name type="scientific">Rhodococcus opacus RKJ300 = JCM 13270</name>
    <dbReference type="NCBI Taxonomy" id="1165867"/>
    <lineage>
        <taxon>Bacteria</taxon>
        <taxon>Bacillati</taxon>
        <taxon>Actinomycetota</taxon>
        <taxon>Actinomycetes</taxon>
        <taxon>Mycobacteriales</taxon>
        <taxon>Nocardiaceae</taxon>
        <taxon>Rhodococcus</taxon>
    </lineage>
</organism>
<dbReference type="InterPro" id="IPR001296">
    <property type="entry name" value="Glyco_trans_1"/>
</dbReference>
<dbReference type="SUPFAM" id="SSF53756">
    <property type="entry name" value="UDP-Glycosyltransferase/glycogen phosphorylase"/>
    <property type="match status" value="1"/>
</dbReference>
<protein>
    <submittedName>
        <fullName evidence="5">Glycosyltransferase</fullName>
    </submittedName>
</protein>
<dbReference type="Gene3D" id="3.40.50.2000">
    <property type="entry name" value="Glycogen Phosphorylase B"/>
    <property type="match status" value="2"/>
</dbReference>